<comment type="similarity">
    <text evidence="1">Belongs to the CbxX/CfxQ family.</text>
</comment>
<dbReference type="Gene3D" id="3.40.50.300">
    <property type="entry name" value="P-loop containing nucleotide triphosphate hydrolases"/>
    <property type="match status" value="4"/>
</dbReference>
<dbReference type="GO" id="GO:0005524">
    <property type="term" value="F:ATP binding"/>
    <property type="evidence" value="ECO:0007669"/>
    <property type="project" value="UniProtKB-KW"/>
</dbReference>
<organism evidence="5 6">
    <name type="scientific">Paraclostridium benzoelyticum</name>
    <dbReference type="NCBI Taxonomy" id="1629550"/>
    <lineage>
        <taxon>Bacteria</taxon>
        <taxon>Bacillati</taxon>
        <taxon>Bacillota</taxon>
        <taxon>Clostridia</taxon>
        <taxon>Peptostreptococcales</taxon>
        <taxon>Peptostreptococcaceae</taxon>
        <taxon>Paraclostridium</taxon>
    </lineage>
</organism>
<feature type="domain" description="AAA+ ATPase" evidence="4">
    <location>
        <begin position="358"/>
        <end position="496"/>
    </location>
</feature>
<name>A0A0M3DEI9_9FIRM</name>
<keyword evidence="3" id="KW-0067">ATP-binding</keyword>
<dbReference type="GO" id="GO:0016887">
    <property type="term" value="F:ATP hydrolysis activity"/>
    <property type="evidence" value="ECO:0007669"/>
    <property type="project" value="InterPro"/>
</dbReference>
<dbReference type="InterPro" id="IPR003959">
    <property type="entry name" value="ATPase_AAA_core"/>
</dbReference>
<proteinExistence type="inferred from homology"/>
<dbReference type="SMART" id="SM00382">
    <property type="entry name" value="AAA"/>
    <property type="match status" value="3"/>
</dbReference>
<comment type="caution">
    <text evidence="5">The sequence shown here is derived from an EMBL/GenBank/DDBJ whole genome shotgun (WGS) entry which is preliminary data.</text>
</comment>
<reference evidence="5 6" key="1">
    <citation type="submission" date="2015-04" db="EMBL/GenBank/DDBJ databases">
        <title>Microcin producing Clostridium sp. JC272T.</title>
        <authorList>
            <person name="Jyothsna T."/>
            <person name="Sasikala C."/>
            <person name="Ramana C."/>
        </authorList>
    </citation>
    <scope>NUCLEOTIDE SEQUENCE [LARGE SCALE GENOMIC DNA]</scope>
    <source>
        <strain evidence="5 6">JC272</strain>
    </source>
</reference>
<dbReference type="PATRIC" id="fig|1629550.3.peg.2944"/>
<dbReference type="SUPFAM" id="SSF52540">
    <property type="entry name" value="P-loop containing nucleoside triphosphate hydrolases"/>
    <property type="match status" value="3"/>
</dbReference>
<dbReference type="InterPro" id="IPR003593">
    <property type="entry name" value="AAA+_ATPase"/>
</dbReference>
<evidence type="ECO:0000256" key="2">
    <source>
        <dbReference type="ARBA" id="ARBA00022741"/>
    </source>
</evidence>
<dbReference type="AlphaFoldDB" id="A0A0M3DEI9"/>
<dbReference type="Proteomes" id="UP000034407">
    <property type="component" value="Unassembled WGS sequence"/>
</dbReference>
<dbReference type="PANTHER" id="PTHR43392:SF2">
    <property type="entry name" value="AAA-TYPE ATPASE FAMILY PROTEIN _ ANKYRIN REPEAT FAMILY PROTEIN"/>
    <property type="match status" value="1"/>
</dbReference>
<evidence type="ECO:0000256" key="1">
    <source>
        <dbReference type="ARBA" id="ARBA00010378"/>
    </source>
</evidence>
<dbReference type="InterPro" id="IPR041627">
    <property type="entry name" value="AAA_lid_6"/>
</dbReference>
<dbReference type="CDD" id="cd00009">
    <property type="entry name" value="AAA"/>
    <property type="match status" value="1"/>
</dbReference>
<dbReference type="OrthoDB" id="9806903at2"/>
<dbReference type="RefSeq" id="WP_046824323.1">
    <property type="nucleotide sequence ID" value="NZ_LBBT01000357.1"/>
</dbReference>
<dbReference type="InterPro" id="IPR027417">
    <property type="entry name" value="P-loop_NTPase"/>
</dbReference>
<feature type="domain" description="AAA+ ATPase" evidence="4">
    <location>
        <begin position="897"/>
        <end position="1026"/>
    </location>
</feature>
<dbReference type="FunFam" id="3.40.50.300:FF:000216">
    <property type="entry name" value="Type VII secretion ATPase EccA"/>
    <property type="match status" value="2"/>
</dbReference>
<dbReference type="InterPro" id="IPR000641">
    <property type="entry name" value="CbxX/CfxQ"/>
</dbReference>
<keyword evidence="2" id="KW-0547">Nucleotide-binding</keyword>
<feature type="domain" description="AAA+ ATPase" evidence="4">
    <location>
        <begin position="626"/>
        <end position="751"/>
    </location>
</feature>
<dbReference type="PRINTS" id="PR00819">
    <property type="entry name" value="CBXCFQXSUPER"/>
</dbReference>
<dbReference type="Gene3D" id="1.10.8.60">
    <property type="match status" value="2"/>
</dbReference>
<evidence type="ECO:0000313" key="6">
    <source>
        <dbReference type="Proteomes" id="UP000034407"/>
    </source>
</evidence>
<dbReference type="Pfam" id="PF17866">
    <property type="entry name" value="AAA_lid_6"/>
    <property type="match status" value="1"/>
</dbReference>
<protein>
    <submittedName>
        <fullName evidence="5">Stage V sporulation protein K</fullName>
    </submittedName>
</protein>
<dbReference type="Pfam" id="PF00004">
    <property type="entry name" value="AAA"/>
    <property type="match status" value="2"/>
</dbReference>
<evidence type="ECO:0000256" key="3">
    <source>
        <dbReference type="ARBA" id="ARBA00022840"/>
    </source>
</evidence>
<gene>
    <name evidence="5" type="ORF">VN21_17075</name>
</gene>
<dbReference type="PANTHER" id="PTHR43392">
    <property type="entry name" value="AAA-TYPE ATPASE FAMILY PROTEIN / ANKYRIN REPEAT FAMILY PROTEIN"/>
    <property type="match status" value="1"/>
</dbReference>
<evidence type="ECO:0000259" key="4">
    <source>
        <dbReference type="SMART" id="SM00382"/>
    </source>
</evidence>
<accession>A0A0M3DEI9</accession>
<dbReference type="InterPro" id="IPR050773">
    <property type="entry name" value="CbxX/CfxQ_RuBisCO_ESX"/>
</dbReference>
<keyword evidence="6" id="KW-1185">Reference proteome</keyword>
<dbReference type="EMBL" id="LBBT01000357">
    <property type="protein sequence ID" value="KKX99893.1"/>
    <property type="molecule type" value="Genomic_DNA"/>
</dbReference>
<sequence>MININEKFEEIRKSLEKELIGQNEFIKDLCNYFNYKFSKNEKGILVLVGEKETAKKTSIRRIFENLKGTNLLYNPQVDEIDLGSYNFNLGYNAFLTDLYEKLSSDSACVMFKNIEKSSGEILKVLSSLYPNTCLNLNDDYIIKNKFLVKADNEESGTIDKLVCHNKFLVYISNNEEFEIDKYFNEQFKLNIDKTLHTKPLNRNERNKVVKREVLKTIRNVEQKFNIKITLDINEDDKGDEYFGICKFLQETYKKDSNFGISEYVSYKLCKPLTNLIREDRLKTTTDALIYVKDNDIYCKINDEELNLNEYSMPTLEEAEYKLNSIIGIEDLKIFLNNVKNNYKVQKIRERLGLKTSNISLNMIFAGNAGTGKTNAARITFEYLNSLGILSKGIYREVSKADFVTENVADTAKRTIDIINSAIGGVLFIDEAYSLCESDDDKAGKEIVDALLKGVEDNRDELVVILAGYEKDMDEFLTFNPGLKSRFPNTIHFEDYTPTQMYEIALNIAKSKGYRIAKNVKHDLIDLFAKNQINGKNDLGNARFVRNIVENAILDASKKYLTDKSKQIDLLERDNFNFKAKTKFDLEEKLSSIVGLTEVKNLLRSQYKLIVAQEKRKSAGVSTKIEQNLNMVFAGNPGTGKTSIARLVAEMLNSMGLLKVGQLVETDRSSFVSELPGQTSKKTEEKFKEAIGGVLFIDEAYTLANDSLGREAIETLLKLIEDYGKDVVVILAGYEEEMEDFFDVNIGLKSRFPIWTVFKDYNPNELLEMAIKLIENKGFKLSKNAYTALKTSFEAIYEEADSQSGNGRMVRNYVESLIRNQSIRIAEEDISVYEMNLITVKDIEKINMSDYENTFDLEEKLSNLKGNCKAKDFLRSQYKLMKIEEKREKLGKRSRTNKYKNIIFTGDTGTGKKRVLSILSEMYFSKGLIKAKSIVEIDKDEIVSSINSGMNLEDILNKFIGKVILIDKFDLLINEYNYNEIVSMLIKFIDKNKSKIILVISGNKVGIDKILLENQSLNYRFPLYLDFNGYNEEELYEICLDTLDNKGFILNEESYETLKNTMNELYNNKNILLKNAFMVKSYIDTLVRIQSCRVYDNKVNAKDINTIEKGDIEKGKKEFIDKNLNQKNIKEKDNYFNYGEENKMNSIDLDLIPSRNKENKKYLETSTVDELLKLKNLLDLNIIDEDEFKLLKYKIISRI</sequence>
<evidence type="ECO:0000313" key="5">
    <source>
        <dbReference type="EMBL" id="KKX99893.1"/>
    </source>
</evidence>